<feature type="domain" description="Histidine kinase/HSP90-like ATPase" evidence="5">
    <location>
        <begin position="304"/>
        <end position="387"/>
    </location>
</feature>
<dbReference type="GO" id="GO:0000160">
    <property type="term" value="P:phosphorelay signal transduction system"/>
    <property type="evidence" value="ECO:0007669"/>
    <property type="project" value="UniProtKB-KW"/>
</dbReference>
<dbReference type="Pfam" id="PF02518">
    <property type="entry name" value="HATPase_c"/>
    <property type="match status" value="1"/>
</dbReference>
<evidence type="ECO:0000256" key="1">
    <source>
        <dbReference type="ARBA" id="ARBA00022679"/>
    </source>
</evidence>
<sequence>MPLSASGQRRFLARTTRLVGLTFLSASFAALILDVPSDLDVLAVTLPLYGLIAAGFTMIGRNRSLGWTATVLLAGVATILLLGADALGGSAGSTVTAAFLLGSAAFPALVVCNLDTPARIITLAVGAALVIAATLITTSRTLSLVETLVSVIVGWSVLVGVAVWLSVSISRALDRIARLGRAHLAERHATETEAQRRQGARLLHDTVLATLTLLAHSGVGVSPDALRVQAGEDARLLRQLRLGGTPMPRSSGAYTLEATETSDLGHTLESVKQRFDRMGLTVSWHGAGRLLLPSDVLDAFLLSLAECLENVRRHSGVSDAEVTITQDDTTVRAMVTDSGVGFDLDQVDSARLGLAESVIARIREVGGRTRLFSAPGSGTTVVLEVPKL</sequence>
<evidence type="ECO:0000256" key="4">
    <source>
        <dbReference type="SAM" id="Phobius"/>
    </source>
</evidence>
<dbReference type="InterPro" id="IPR003594">
    <property type="entry name" value="HATPase_dom"/>
</dbReference>
<dbReference type="Gene3D" id="3.30.565.10">
    <property type="entry name" value="Histidine kinase-like ATPase, C-terminal domain"/>
    <property type="match status" value="1"/>
</dbReference>
<dbReference type="InterPro" id="IPR036890">
    <property type="entry name" value="HATPase_C_sf"/>
</dbReference>
<keyword evidence="1" id="KW-0808">Transferase</keyword>
<evidence type="ECO:0000313" key="7">
    <source>
        <dbReference type="Proteomes" id="UP000193244"/>
    </source>
</evidence>
<dbReference type="SUPFAM" id="SSF55874">
    <property type="entry name" value="ATPase domain of HSP90 chaperone/DNA topoisomerase II/histidine kinase"/>
    <property type="match status" value="1"/>
</dbReference>
<keyword evidence="2 6" id="KW-0418">Kinase</keyword>
<dbReference type="RefSeq" id="WP_085485632.1">
    <property type="nucleotide sequence ID" value="NZ_FXAY01000003.1"/>
</dbReference>
<feature type="transmembrane region" description="Helical" evidence="4">
    <location>
        <begin position="65"/>
        <end position="84"/>
    </location>
</feature>
<evidence type="ECO:0000313" key="6">
    <source>
        <dbReference type="EMBL" id="SMG35398.1"/>
    </source>
</evidence>
<reference evidence="7" key="1">
    <citation type="submission" date="2017-04" db="EMBL/GenBank/DDBJ databases">
        <authorList>
            <person name="Varghese N."/>
            <person name="Submissions S."/>
        </authorList>
    </citation>
    <scope>NUCLEOTIDE SEQUENCE [LARGE SCALE GENOMIC DNA]</scope>
    <source>
        <strain evidence="7">VKM Ac-2510</strain>
    </source>
</reference>
<protein>
    <submittedName>
        <fullName evidence="6">Signal transduction histidine kinase</fullName>
    </submittedName>
</protein>
<feature type="transmembrane region" description="Helical" evidence="4">
    <location>
        <begin position="90"/>
        <end position="111"/>
    </location>
</feature>
<keyword evidence="4" id="KW-0472">Membrane</keyword>
<dbReference type="CDD" id="cd16917">
    <property type="entry name" value="HATPase_UhpB-NarQ-NarX-like"/>
    <property type="match status" value="1"/>
</dbReference>
<dbReference type="OrthoDB" id="5125370at2"/>
<feature type="transmembrane region" description="Helical" evidence="4">
    <location>
        <begin position="39"/>
        <end position="58"/>
    </location>
</feature>
<organism evidence="6 7">
    <name type="scientific">Agreia pratensis</name>
    <dbReference type="NCBI Taxonomy" id="150121"/>
    <lineage>
        <taxon>Bacteria</taxon>
        <taxon>Bacillati</taxon>
        <taxon>Actinomycetota</taxon>
        <taxon>Actinomycetes</taxon>
        <taxon>Micrococcales</taxon>
        <taxon>Microbacteriaceae</taxon>
        <taxon>Agreia</taxon>
    </lineage>
</organism>
<gene>
    <name evidence="6" type="ORF">SAMN06296010_2049</name>
</gene>
<keyword evidence="4" id="KW-0812">Transmembrane</keyword>
<evidence type="ECO:0000256" key="3">
    <source>
        <dbReference type="ARBA" id="ARBA00023012"/>
    </source>
</evidence>
<dbReference type="EMBL" id="FXAY01000003">
    <property type="protein sequence ID" value="SMG35398.1"/>
    <property type="molecule type" value="Genomic_DNA"/>
</dbReference>
<keyword evidence="4" id="KW-1133">Transmembrane helix</keyword>
<proteinExistence type="predicted"/>
<feature type="transmembrane region" description="Helical" evidence="4">
    <location>
        <begin position="148"/>
        <end position="169"/>
    </location>
</feature>
<keyword evidence="7" id="KW-1185">Reference proteome</keyword>
<dbReference type="STRING" id="150121.SAMN06296010_2049"/>
<dbReference type="Proteomes" id="UP000193244">
    <property type="component" value="Unassembled WGS sequence"/>
</dbReference>
<feature type="transmembrane region" description="Helical" evidence="4">
    <location>
        <begin position="12"/>
        <end position="33"/>
    </location>
</feature>
<dbReference type="GO" id="GO:0016301">
    <property type="term" value="F:kinase activity"/>
    <property type="evidence" value="ECO:0007669"/>
    <property type="project" value="UniProtKB-KW"/>
</dbReference>
<dbReference type="InterPro" id="IPR050482">
    <property type="entry name" value="Sensor_HK_TwoCompSys"/>
</dbReference>
<accession>A0A1X7K5A5</accession>
<evidence type="ECO:0000256" key="2">
    <source>
        <dbReference type="ARBA" id="ARBA00022777"/>
    </source>
</evidence>
<dbReference type="AlphaFoldDB" id="A0A1X7K5A5"/>
<evidence type="ECO:0000259" key="5">
    <source>
        <dbReference type="Pfam" id="PF02518"/>
    </source>
</evidence>
<keyword evidence="3" id="KW-0902">Two-component regulatory system</keyword>
<feature type="transmembrane region" description="Helical" evidence="4">
    <location>
        <begin position="118"/>
        <end position="136"/>
    </location>
</feature>
<dbReference type="PANTHER" id="PTHR24421">
    <property type="entry name" value="NITRATE/NITRITE SENSOR PROTEIN NARX-RELATED"/>
    <property type="match status" value="1"/>
</dbReference>
<name>A0A1X7K5A5_9MICO</name>